<dbReference type="PANTHER" id="PTHR34984">
    <property type="entry name" value="CARBON STORAGE REGULATOR"/>
    <property type="match status" value="1"/>
</dbReference>
<keyword evidence="2 6" id="KW-0678">Repressor</keyword>
<protein>
    <recommendedName>
        <fullName evidence="6">Translational regulator CsrA</fullName>
    </recommendedName>
</protein>
<keyword evidence="1 6" id="KW-0963">Cytoplasm</keyword>
<dbReference type="GO" id="GO:0006402">
    <property type="term" value="P:mRNA catabolic process"/>
    <property type="evidence" value="ECO:0007669"/>
    <property type="project" value="InterPro"/>
</dbReference>
<keyword evidence="5 6" id="KW-0694">RNA-binding</keyword>
<dbReference type="PANTHER" id="PTHR34984:SF1">
    <property type="entry name" value="CARBON STORAGE REGULATOR"/>
    <property type="match status" value="1"/>
</dbReference>
<dbReference type="EMBL" id="CP048649">
    <property type="protein sequence ID" value="QIB68394.1"/>
    <property type="molecule type" value="Genomic_DNA"/>
</dbReference>
<dbReference type="GO" id="GO:1902208">
    <property type="term" value="P:regulation of bacterial-type flagellum assembly"/>
    <property type="evidence" value="ECO:0007669"/>
    <property type="project" value="UniProtKB-UniRule"/>
</dbReference>
<dbReference type="GO" id="GO:0006109">
    <property type="term" value="P:regulation of carbohydrate metabolic process"/>
    <property type="evidence" value="ECO:0007669"/>
    <property type="project" value="InterPro"/>
</dbReference>
<comment type="function">
    <text evidence="6">A translational regulator that binds mRNA to regulate translation initiation and/or mRNA stability. Usually binds in the 5'-UTR at or near the Shine-Dalgarno sequence preventing ribosome-binding, thus repressing translation. Its main target seems to be the major flagellin gene, while its function is anatagonized by FliW.</text>
</comment>
<dbReference type="RefSeq" id="WP_163065261.1">
    <property type="nucleotide sequence ID" value="NZ_CP048649.1"/>
</dbReference>
<dbReference type="KEGG" id="abut:Ami103574_03265"/>
<dbReference type="SUPFAM" id="SSF117130">
    <property type="entry name" value="CsrA-like"/>
    <property type="match status" value="1"/>
</dbReference>
<keyword evidence="4 6" id="KW-0810">Translation regulation</keyword>
<accession>A0A858BUD8</accession>
<name>A0A858BUD8_9FIRM</name>
<dbReference type="HAMAP" id="MF_00167">
    <property type="entry name" value="CsrA"/>
    <property type="match status" value="1"/>
</dbReference>
<dbReference type="InterPro" id="IPR036107">
    <property type="entry name" value="CsrA_sf"/>
</dbReference>
<evidence type="ECO:0000256" key="1">
    <source>
        <dbReference type="ARBA" id="ARBA00022490"/>
    </source>
</evidence>
<evidence type="ECO:0000256" key="6">
    <source>
        <dbReference type="HAMAP-Rule" id="MF_00167"/>
    </source>
</evidence>
<dbReference type="Pfam" id="PF02599">
    <property type="entry name" value="CsrA"/>
    <property type="match status" value="1"/>
</dbReference>
<dbReference type="GO" id="GO:0044781">
    <property type="term" value="P:bacterial-type flagellum organization"/>
    <property type="evidence" value="ECO:0007669"/>
    <property type="project" value="UniProtKB-KW"/>
</dbReference>
<dbReference type="Gene3D" id="2.60.40.4380">
    <property type="entry name" value="Translational regulator CsrA"/>
    <property type="match status" value="1"/>
</dbReference>
<reference evidence="7 8" key="1">
    <citation type="submission" date="2020-02" db="EMBL/GenBank/DDBJ databases">
        <authorList>
            <person name="Kim Y.B."/>
            <person name="Roh S.W."/>
        </authorList>
    </citation>
    <scope>NUCLEOTIDE SEQUENCE [LARGE SCALE GENOMIC DNA]</scope>
    <source>
        <strain evidence="7 8">DSM 103574</strain>
    </source>
</reference>
<dbReference type="Proteomes" id="UP000466848">
    <property type="component" value="Chromosome"/>
</dbReference>
<comment type="similarity">
    <text evidence="6">Belongs to the CsrA/RsmA family.</text>
</comment>
<keyword evidence="3 6" id="KW-1005">Bacterial flagellum biogenesis</keyword>
<dbReference type="GO" id="GO:0005829">
    <property type="term" value="C:cytosol"/>
    <property type="evidence" value="ECO:0007669"/>
    <property type="project" value="TreeGrafter"/>
</dbReference>
<sequence>MLILTRKQGEAFLIGENIEISISEINGDRVRIAIEAPKEVKILRKELKDAGDLNIEAAGTAMLPTAENLSNFANLVRKQAEKK</sequence>
<organism evidence="7 8">
    <name type="scientific">Aminipila butyrica</name>
    <dbReference type="NCBI Taxonomy" id="433296"/>
    <lineage>
        <taxon>Bacteria</taxon>
        <taxon>Bacillati</taxon>
        <taxon>Bacillota</taxon>
        <taxon>Clostridia</taxon>
        <taxon>Peptostreptococcales</taxon>
        <taxon>Anaerovoracaceae</taxon>
        <taxon>Aminipila</taxon>
    </lineage>
</organism>
<comment type="subcellular location">
    <subcellularLocation>
        <location evidence="6">Cytoplasm</location>
    </subcellularLocation>
</comment>
<evidence type="ECO:0000256" key="3">
    <source>
        <dbReference type="ARBA" id="ARBA00022795"/>
    </source>
</evidence>
<evidence type="ECO:0000313" key="7">
    <source>
        <dbReference type="EMBL" id="QIB68394.1"/>
    </source>
</evidence>
<dbReference type="AlphaFoldDB" id="A0A858BUD8"/>
<comment type="subunit">
    <text evidence="6">Homodimer; the beta-strands of each monomer intercalate to form a hydrophobic core, while the alpha-helices form wings that extend away from the core.</text>
</comment>
<evidence type="ECO:0000313" key="8">
    <source>
        <dbReference type="Proteomes" id="UP000466848"/>
    </source>
</evidence>
<proteinExistence type="inferred from homology"/>
<evidence type="ECO:0000256" key="4">
    <source>
        <dbReference type="ARBA" id="ARBA00022845"/>
    </source>
</evidence>
<gene>
    <name evidence="6" type="primary">csrA</name>
    <name evidence="7" type="ORF">Ami103574_03265</name>
</gene>
<evidence type="ECO:0000256" key="5">
    <source>
        <dbReference type="ARBA" id="ARBA00022884"/>
    </source>
</evidence>
<keyword evidence="8" id="KW-1185">Reference proteome</keyword>
<dbReference type="InterPro" id="IPR003751">
    <property type="entry name" value="CsrA"/>
</dbReference>
<dbReference type="GO" id="GO:0045947">
    <property type="term" value="P:negative regulation of translational initiation"/>
    <property type="evidence" value="ECO:0007669"/>
    <property type="project" value="UniProtKB-UniRule"/>
</dbReference>
<dbReference type="GO" id="GO:0048027">
    <property type="term" value="F:mRNA 5'-UTR binding"/>
    <property type="evidence" value="ECO:0007669"/>
    <property type="project" value="UniProtKB-UniRule"/>
</dbReference>
<evidence type="ECO:0000256" key="2">
    <source>
        <dbReference type="ARBA" id="ARBA00022491"/>
    </source>
</evidence>